<reference evidence="1" key="1">
    <citation type="submission" date="2020-05" db="EMBL/GenBank/DDBJ databases">
        <title>Large-scale comparative analyses of tick genomes elucidate their genetic diversity and vector capacities.</title>
        <authorList>
            <person name="Jia N."/>
            <person name="Wang J."/>
            <person name="Shi W."/>
            <person name="Du L."/>
            <person name="Sun Y."/>
            <person name="Zhan W."/>
            <person name="Jiang J."/>
            <person name="Wang Q."/>
            <person name="Zhang B."/>
            <person name="Ji P."/>
            <person name="Sakyi L.B."/>
            <person name="Cui X."/>
            <person name="Yuan T."/>
            <person name="Jiang B."/>
            <person name="Yang W."/>
            <person name="Lam T.T.-Y."/>
            <person name="Chang Q."/>
            <person name="Ding S."/>
            <person name="Wang X."/>
            <person name="Zhu J."/>
            <person name="Ruan X."/>
            <person name="Zhao L."/>
            <person name="Wei J."/>
            <person name="Que T."/>
            <person name="Du C."/>
            <person name="Cheng J."/>
            <person name="Dai P."/>
            <person name="Han X."/>
            <person name="Huang E."/>
            <person name="Gao Y."/>
            <person name="Liu J."/>
            <person name="Shao H."/>
            <person name="Ye R."/>
            <person name="Li L."/>
            <person name="Wei W."/>
            <person name="Wang X."/>
            <person name="Wang C."/>
            <person name="Yang T."/>
            <person name="Huo Q."/>
            <person name="Li W."/>
            <person name="Guo W."/>
            <person name="Chen H."/>
            <person name="Zhou L."/>
            <person name="Ni X."/>
            <person name="Tian J."/>
            <person name="Zhou Y."/>
            <person name="Sheng Y."/>
            <person name="Liu T."/>
            <person name="Pan Y."/>
            <person name="Xia L."/>
            <person name="Li J."/>
            <person name="Zhao F."/>
            <person name="Cao W."/>
        </authorList>
    </citation>
    <scope>NUCLEOTIDE SEQUENCE</scope>
    <source>
        <strain evidence="1">Hyas-2018</strain>
    </source>
</reference>
<name>A0ACB7RMV2_HYAAI</name>
<organism evidence="1 2">
    <name type="scientific">Hyalomma asiaticum</name>
    <name type="common">Tick</name>
    <dbReference type="NCBI Taxonomy" id="266040"/>
    <lineage>
        <taxon>Eukaryota</taxon>
        <taxon>Metazoa</taxon>
        <taxon>Ecdysozoa</taxon>
        <taxon>Arthropoda</taxon>
        <taxon>Chelicerata</taxon>
        <taxon>Arachnida</taxon>
        <taxon>Acari</taxon>
        <taxon>Parasitiformes</taxon>
        <taxon>Ixodida</taxon>
        <taxon>Ixodoidea</taxon>
        <taxon>Ixodidae</taxon>
        <taxon>Hyalomminae</taxon>
        <taxon>Hyalomma</taxon>
    </lineage>
</organism>
<gene>
    <name evidence="1" type="ORF">HPB50_006804</name>
</gene>
<dbReference type="EMBL" id="CM023488">
    <property type="protein sequence ID" value="KAH6923783.1"/>
    <property type="molecule type" value="Genomic_DNA"/>
</dbReference>
<evidence type="ECO:0000313" key="2">
    <source>
        <dbReference type="Proteomes" id="UP000821845"/>
    </source>
</evidence>
<dbReference type="Proteomes" id="UP000821845">
    <property type="component" value="Chromosome 8"/>
</dbReference>
<evidence type="ECO:0000313" key="1">
    <source>
        <dbReference type="EMBL" id="KAH6923783.1"/>
    </source>
</evidence>
<keyword evidence="2" id="KW-1185">Reference proteome</keyword>
<accession>A0ACB7RMV2</accession>
<protein>
    <submittedName>
        <fullName evidence="1">Uncharacterized protein</fullName>
    </submittedName>
</protein>
<comment type="caution">
    <text evidence="1">The sequence shown here is derived from an EMBL/GenBank/DDBJ whole genome shotgun (WGS) entry which is preliminary data.</text>
</comment>
<sequence length="209" mass="23490">MKCLVELWCRLLGLPEDVLQHLADKDSLDIPKVRGKSIIEAVCSIRAQVESINEPHGRMECIAHVYCCLAGQGLIRPWVLYNGNTCMNSGVIVSVILKEMDGAREGAFYTKSMPSFTCTYLMASSRVGISSYEPYFFCTWGLLSYLAVYEAPEGHSLLLSLQWNHQSVLEPAPPLTRRPRHPRTQVPVRLRHPFNVPVQIPLSVCPHLT</sequence>
<proteinExistence type="predicted"/>